<dbReference type="SUPFAM" id="SSF51011">
    <property type="entry name" value="Glycosyl hydrolase domain"/>
    <property type="match status" value="1"/>
</dbReference>
<evidence type="ECO:0000256" key="2">
    <source>
        <dbReference type="ARBA" id="ARBA00022801"/>
    </source>
</evidence>
<feature type="domain" description="Glycosyl hydrolases family 39 N-terminal catalytic" evidence="5">
    <location>
        <begin position="4"/>
        <end position="460"/>
    </location>
</feature>
<keyword evidence="2" id="KW-0378">Hydrolase</keyword>
<dbReference type="InterPro" id="IPR049166">
    <property type="entry name" value="GH39_cat"/>
</dbReference>
<reference evidence="6" key="2">
    <citation type="journal article" date="2017" name="Front. Cell. Infect. Microbiol.">
        <title>Analysis of the Salivary Gland Transcriptome of Unfed and Partially Fed Amblyomma sculptum Ticks and Descriptive Proteome of the Saliva.</title>
        <authorList>
            <person name="Esteves E."/>
            <person name="Maruyama S.R."/>
            <person name="Kawahara R."/>
            <person name="Fujita A."/>
            <person name="Martins L.A."/>
            <person name="Righi A.A."/>
            <person name="Costa F.B."/>
            <person name="Palmisano G."/>
            <person name="Labruna M.B."/>
            <person name="Sa-Nunes A."/>
            <person name="Ribeiro J.M.C."/>
            <person name="Fogaca A.C."/>
        </authorList>
    </citation>
    <scope>NUCLEOTIDE SEQUENCE</scope>
</reference>
<evidence type="ECO:0000256" key="4">
    <source>
        <dbReference type="PIRSR" id="PIRSR600514-1"/>
    </source>
</evidence>
<name>A0A1E1XMW2_AMBSC</name>
<dbReference type="SUPFAM" id="SSF51445">
    <property type="entry name" value="(Trans)glycosidases"/>
    <property type="match status" value="1"/>
</dbReference>
<dbReference type="Gene3D" id="2.60.40.1500">
    <property type="entry name" value="Glycosyl hydrolase domain, family 39"/>
    <property type="match status" value="1"/>
</dbReference>
<evidence type="ECO:0000256" key="1">
    <source>
        <dbReference type="ARBA" id="ARBA00008875"/>
    </source>
</evidence>
<dbReference type="Gene3D" id="3.20.20.80">
    <property type="entry name" value="Glycosidases"/>
    <property type="match status" value="1"/>
</dbReference>
<proteinExistence type="evidence at transcript level"/>
<feature type="active site" description="Proton donor" evidence="4">
    <location>
        <position position="152"/>
    </location>
</feature>
<comment type="similarity">
    <text evidence="1">Belongs to the glycosyl hydrolase 39 family.</text>
</comment>
<reference evidence="6" key="1">
    <citation type="submission" date="2016-09" db="EMBL/GenBank/DDBJ databases">
        <authorList>
            <person name="Capua I."/>
            <person name="De Benedictis P."/>
            <person name="Joannis T."/>
            <person name="Lombin L.H."/>
            <person name="Cattoli G."/>
        </authorList>
    </citation>
    <scope>NUCLEOTIDE SEQUENCE</scope>
</reference>
<protein>
    <submittedName>
        <fullName evidence="6">Putative alpha-l-iduronidase</fullName>
    </submittedName>
</protein>
<dbReference type="InterPro" id="IPR049165">
    <property type="entry name" value="GH39_as"/>
</dbReference>
<dbReference type="GO" id="GO:0005975">
    <property type="term" value="P:carbohydrate metabolic process"/>
    <property type="evidence" value="ECO:0007669"/>
    <property type="project" value="InterPro"/>
</dbReference>
<evidence type="ECO:0000259" key="5">
    <source>
        <dbReference type="Pfam" id="PF01229"/>
    </source>
</evidence>
<dbReference type="PANTHER" id="PTHR12631">
    <property type="entry name" value="ALPHA-L-IDURONIDASE"/>
    <property type="match status" value="1"/>
</dbReference>
<keyword evidence="3" id="KW-0326">Glycosidase</keyword>
<dbReference type="PRINTS" id="PR00745">
    <property type="entry name" value="GLHYDRLASE39"/>
</dbReference>
<dbReference type="InterPro" id="IPR017853">
    <property type="entry name" value="GH"/>
</dbReference>
<evidence type="ECO:0000256" key="3">
    <source>
        <dbReference type="ARBA" id="ARBA00023295"/>
    </source>
</evidence>
<dbReference type="InterPro" id="IPR051923">
    <property type="entry name" value="Glycosyl_Hydrolase_39"/>
</dbReference>
<evidence type="ECO:0000313" key="6">
    <source>
        <dbReference type="EMBL" id="JAU00595.1"/>
    </source>
</evidence>
<dbReference type="AlphaFoldDB" id="A0A1E1XMW2"/>
<dbReference type="PANTHER" id="PTHR12631:SF8">
    <property type="entry name" value="ALPHA-L-IDURONIDASE"/>
    <property type="match status" value="1"/>
</dbReference>
<dbReference type="EMBL" id="GFAA01002840">
    <property type="protein sequence ID" value="JAU00595.1"/>
    <property type="molecule type" value="mRNA"/>
</dbReference>
<sequence>VFVNASDVAGVMKPFWKSTGFCPPEPHSDPEFFLGDDMQQNLIYIAAVPGYGTTQVRMHWLLDIVNASAPLDKDFSRTLNFSLLDTLLDRLRALGLKPGLELMGNPFGRSLDFEQSADLDLWKELVKALGNHYLERYGEDYVTQWNFESWNEPDHKGFGSNFTEQGICNYYDACSEGLREASPLLRLGGPAENLAAGHRSPLAWALLDHCERGARLDFISVHQKGNATTAGIVEGELDALSRIRDRCPSLSAKPCINNEADPIKNWAEPYPWRADATYAAMLARLVHAHMTDAGTCGSLSSDNGFLSYPPHPFSQRTQLARFRMNLTTDPHVLFVRKPVHAAQALLGKLASRVVVATVRPQAQDDAGEPAPQLGVIATASGSHSLSALLYHSNESVWQPGVEAKVSLRAQLDWSNGASWAVYQIDNQLTNPYAAWVRQGCPPFPSALQLDHIRASEEPRLVAFGTSGVGAELSVELSLPLPSAALVLACGAHGPRPATPRDVRLHRVSRNRTLLHWRQPRDGCTSGFRLLFSVAAAGPYTPLTERRPLLPLHLVDCELTPEAGACRGPGFVRVGALSLAGGRSALSRPVPWRPL</sequence>
<dbReference type="GO" id="GO:0003940">
    <property type="term" value="F:L-iduronidase activity"/>
    <property type="evidence" value="ECO:0007669"/>
    <property type="project" value="TreeGrafter"/>
</dbReference>
<dbReference type="PROSITE" id="PS01027">
    <property type="entry name" value="GLYCOSYL_HYDROL_F39"/>
    <property type="match status" value="1"/>
</dbReference>
<dbReference type="Pfam" id="PF01229">
    <property type="entry name" value="Glyco_hydro_39"/>
    <property type="match status" value="1"/>
</dbReference>
<organism evidence="6">
    <name type="scientific">Amblyomma sculptum</name>
    <name type="common">Tick</name>
    <dbReference type="NCBI Taxonomy" id="1581419"/>
    <lineage>
        <taxon>Eukaryota</taxon>
        <taxon>Metazoa</taxon>
        <taxon>Ecdysozoa</taxon>
        <taxon>Arthropoda</taxon>
        <taxon>Chelicerata</taxon>
        <taxon>Arachnida</taxon>
        <taxon>Acari</taxon>
        <taxon>Parasitiformes</taxon>
        <taxon>Ixodida</taxon>
        <taxon>Ixodoidea</taxon>
        <taxon>Ixodidae</taxon>
        <taxon>Amblyomminae</taxon>
        <taxon>Amblyomma</taxon>
    </lineage>
</organism>
<accession>A0A1E1XMW2</accession>
<feature type="non-terminal residue" evidence="6">
    <location>
        <position position="1"/>
    </location>
</feature>
<dbReference type="InterPro" id="IPR000514">
    <property type="entry name" value="Glyco_hydro_39"/>
</dbReference>